<dbReference type="NCBIfam" id="TIGR01188">
    <property type="entry name" value="drrA"/>
    <property type="match status" value="1"/>
</dbReference>
<evidence type="ECO:0000256" key="3">
    <source>
        <dbReference type="ARBA" id="ARBA00022475"/>
    </source>
</evidence>
<comment type="similarity">
    <text evidence="9">Belongs to the ABC transporter superfamily. Drug exporter-1 (DrugE1) (TC 3.A.1.105) family.</text>
</comment>
<dbReference type="OrthoDB" id="9804819at2"/>
<proteinExistence type="inferred from homology"/>
<keyword evidence="2" id="KW-0813">Transport</keyword>
<keyword evidence="7" id="KW-0472">Membrane</keyword>
<organism evidence="11 12">
    <name type="scientific">Amycolatopsis coloradensis</name>
    <dbReference type="NCBI Taxonomy" id="76021"/>
    <lineage>
        <taxon>Bacteria</taxon>
        <taxon>Bacillati</taxon>
        <taxon>Actinomycetota</taxon>
        <taxon>Actinomycetes</taxon>
        <taxon>Pseudonocardiales</taxon>
        <taxon>Pseudonocardiaceae</taxon>
        <taxon>Amycolatopsis</taxon>
    </lineage>
</organism>
<dbReference type="Gene3D" id="3.40.50.300">
    <property type="entry name" value="P-loop containing nucleotide triphosphate hydrolases"/>
    <property type="match status" value="1"/>
</dbReference>
<evidence type="ECO:0000256" key="7">
    <source>
        <dbReference type="ARBA" id="ARBA00023136"/>
    </source>
</evidence>
<keyword evidence="12" id="KW-1185">Reference proteome</keyword>
<evidence type="ECO:0000256" key="1">
    <source>
        <dbReference type="ARBA" id="ARBA00004413"/>
    </source>
</evidence>
<comment type="subcellular location">
    <subcellularLocation>
        <location evidence="1">Cell membrane</location>
        <topology evidence="1">Peripheral membrane protein</topology>
        <orientation evidence="1">Cytoplasmic side</orientation>
    </subcellularLocation>
</comment>
<dbReference type="GO" id="GO:0005524">
    <property type="term" value="F:ATP binding"/>
    <property type="evidence" value="ECO:0007669"/>
    <property type="project" value="UniProtKB-KW"/>
</dbReference>
<evidence type="ECO:0000256" key="6">
    <source>
        <dbReference type="ARBA" id="ARBA00022967"/>
    </source>
</evidence>
<dbReference type="InterPro" id="IPR003593">
    <property type="entry name" value="AAA+_ATPase"/>
</dbReference>
<dbReference type="EMBL" id="MQUQ01000004">
    <property type="protein sequence ID" value="OLZ54635.1"/>
    <property type="molecule type" value="Genomic_DNA"/>
</dbReference>
<evidence type="ECO:0000259" key="10">
    <source>
        <dbReference type="PROSITE" id="PS50893"/>
    </source>
</evidence>
<evidence type="ECO:0000313" key="11">
    <source>
        <dbReference type="EMBL" id="OLZ54635.1"/>
    </source>
</evidence>
<dbReference type="PROSITE" id="PS00211">
    <property type="entry name" value="ABC_TRANSPORTER_1"/>
    <property type="match status" value="1"/>
</dbReference>
<evidence type="ECO:0000256" key="5">
    <source>
        <dbReference type="ARBA" id="ARBA00022840"/>
    </source>
</evidence>
<dbReference type="InterPro" id="IPR025302">
    <property type="entry name" value="DrrA1/2-like_C"/>
</dbReference>
<dbReference type="Pfam" id="PF00005">
    <property type="entry name" value="ABC_tran"/>
    <property type="match status" value="1"/>
</dbReference>
<evidence type="ECO:0000256" key="8">
    <source>
        <dbReference type="ARBA" id="ARBA00023251"/>
    </source>
</evidence>
<dbReference type="FunFam" id="3.40.50.300:FF:000589">
    <property type="entry name" value="ABC transporter, ATP-binding subunit"/>
    <property type="match status" value="1"/>
</dbReference>
<sequence length="326" mass="34396">MSSNTALAIETTGLLKKFGDTTAVDGVDLAVRPGVVHGLLGPNGAGKTTTIRMLATLLRPDAGAARVFGHDVATEPDAVRSRVSLTGQFASVDENISGYENLVLVARLLGHSRAAAKARATELIEAFDLTEAAGKQAAKYSGGMRRRLDIAASIVVTPDLLFLDEPTAGLDPRSRNQVWHIVRELVRAGTTILLTTQYLDEADQLADRIAVLDHGRTIAEGTSAELKSSLGSGALRVRLKNEGDRAEAKRLLDIALGVPIILDNEPTALSAQVPDPDRVAPALAILSSSGISVSDFSLGQPSLDEVFLALTGHPAEDDSDKEEAVR</sequence>
<dbReference type="GO" id="GO:0016887">
    <property type="term" value="F:ATP hydrolysis activity"/>
    <property type="evidence" value="ECO:0007669"/>
    <property type="project" value="InterPro"/>
</dbReference>
<dbReference type="GO" id="GO:0043215">
    <property type="term" value="P:daunorubicin transport"/>
    <property type="evidence" value="ECO:0007669"/>
    <property type="project" value="InterPro"/>
</dbReference>
<dbReference type="PANTHER" id="PTHR42711:SF19">
    <property type="entry name" value="DOXORUBICIN RESISTANCE ATP-BINDING PROTEIN DRRA"/>
    <property type="match status" value="1"/>
</dbReference>
<dbReference type="SUPFAM" id="SSF52540">
    <property type="entry name" value="P-loop containing nucleoside triphosphate hydrolases"/>
    <property type="match status" value="1"/>
</dbReference>
<dbReference type="RefSeq" id="WP_076157869.1">
    <property type="nucleotide sequence ID" value="NZ_JBEZVB010000068.1"/>
</dbReference>
<comment type="caution">
    <text evidence="11">The sequence shown here is derived from an EMBL/GenBank/DDBJ whole genome shotgun (WGS) entry which is preliminary data.</text>
</comment>
<protein>
    <submittedName>
        <fullName evidence="11">Daunorubicin/doxorubicin resistance ABC transporter ATP-binding protein DrrA</fullName>
    </submittedName>
</protein>
<gene>
    <name evidence="11" type="ORF">BS329_08975</name>
</gene>
<evidence type="ECO:0000256" key="2">
    <source>
        <dbReference type="ARBA" id="ARBA00022448"/>
    </source>
</evidence>
<dbReference type="InterPro" id="IPR017871">
    <property type="entry name" value="ABC_transporter-like_CS"/>
</dbReference>
<dbReference type="InterPro" id="IPR003439">
    <property type="entry name" value="ABC_transporter-like_ATP-bd"/>
</dbReference>
<evidence type="ECO:0000256" key="4">
    <source>
        <dbReference type="ARBA" id="ARBA00022741"/>
    </source>
</evidence>
<keyword evidence="8" id="KW-0046">Antibiotic resistance</keyword>
<keyword evidence="5 11" id="KW-0067">ATP-binding</keyword>
<reference evidence="11 12" key="1">
    <citation type="submission" date="2016-01" db="EMBL/GenBank/DDBJ databases">
        <title>Amycolatopsis coloradensis genome sequencing and assembly.</title>
        <authorList>
            <person name="Mayilraj S."/>
        </authorList>
    </citation>
    <scope>NUCLEOTIDE SEQUENCE [LARGE SCALE GENOMIC DNA]</scope>
    <source>
        <strain evidence="11 12">DSM 44225</strain>
    </source>
</reference>
<dbReference type="InterPro" id="IPR027417">
    <property type="entry name" value="P-loop_NTPase"/>
</dbReference>
<dbReference type="STRING" id="76021.BS329_08975"/>
<dbReference type="GO" id="GO:0005886">
    <property type="term" value="C:plasma membrane"/>
    <property type="evidence" value="ECO:0007669"/>
    <property type="project" value="UniProtKB-SubCell"/>
</dbReference>
<feature type="domain" description="ABC transporter" evidence="10">
    <location>
        <begin position="9"/>
        <end position="239"/>
    </location>
</feature>
<dbReference type="Pfam" id="PF13732">
    <property type="entry name" value="DrrA1-3_C"/>
    <property type="match status" value="1"/>
</dbReference>
<dbReference type="GO" id="GO:1900753">
    <property type="term" value="P:doxorubicin transport"/>
    <property type="evidence" value="ECO:0007669"/>
    <property type="project" value="InterPro"/>
</dbReference>
<name>A0A1R0KZ77_9PSEU</name>
<dbReference type="AlphaFoldDB" id="A0A1R0KZ77"/>
<keyword evidence="3" id="KW-1003">Cell membrane</keyword>
<keyword evidence="6" id="KW-1278">Translocase</keyword>
<dbReference type="PROSITE" id="PS50893">
    <property type="entry name" value="ABC_TRANSPORTER_2"/>
    <property type="match status" value="1"/>
</dbReference>
<evidence type="ECO:0000313" key="12">
    <source>
        <dbReference type="Proteomes" id="UP000187486"/>
    </source>
</evidence>
<accession>A0A1R0KZ77</accession>
<dbReference type="Proteomes" id="UP000187486">
    <property type="component" value="Unassembled WGS sequence"/>
</dbReference>
<keyword evidence="4" id="KW-0547">Nucleotide-binding</keyword>
<evidence type="ECO:0000256" key="9">
    <source>
        <dbReference type="ARBA" id="ARBA00049985"/>
    </source>
</evidence>
<dbReference type="InterPro" id="IPR005894">
    <property type="entry name" value="DrrA"/>
</dbReference>
<dbReference type="PANTHER" id="PTHR42711">
    <property type="entry name" value="ABC TRANSPORTER ATP-BINDING PROTEIN"/>
    <property type="match status" value="1"/>
</dbReference>
<dbReference type="InterPro" id="IPR050763">
    <property type="entry name" value="ABC_transporter_ATP-binding"/>
</dbReference>
<dbReference type="SMART" id="SM00382">
    <property type="entry name" value="AAA"/>
    <property type="match status" value="1"/>
</dbReference>
<dbReference type="GO" id="GO:0046677">
    <property type="term" value="P:response to antibiotic"/>
    <property type="evidence" value="ECO:0007669"/>
    <property type="project" value="UniProtKB-KW"/>
</dbReference>